<evidence type="ECO:0000256" key="1">
    <source>
        <dbReference type="SAM" id="SignalP"/>
    </source>
</evidence>
<accession>A0A6P8YV09</accession>
<name>A0A6P8YV09_THRPL</name>
<gene>
    <name evidence="3" type="primary">LOC117646800</name>
</gene>
<dbReference type="Proteomes" id="UP000515158">
    <property type="component" value="Unplaced"/>
</dbReference>
<dbReference type="InParanoid" id="A0A6P8YV09"/>
<dbReference type="GeneID" id="117646800"/>
<dbReference type="KEGG" id="tpal:117646800"/>
<dbReference type="AlphaFoldDB" id="A0A6P8YV09"/>
<sequence>MFRSLLVVCALVAAAYAADNYAFNQIDELVARIKVCLKPVPERGFSYPATDCMYKARDNLRSVYSKESQADFIASCLANYRDPVKADIVATAKQCLTESLAKPVKPALKKATYSSRQREEIGSRIKACQAGIVDTNTFSPAADCRNNALIEAQNGYPKESLVDFIVPCLTGKNIDAALVAQAQACIVASLAKPLRTR</sequence>
<feature type="chain" id="PRO_5027907361" evidence="1">
    <location>
        <begin position="18"/>
        <end position="197"/>
    </location>
</feature>
<feature type="signal peptide" evidence="1">
    <location>
        <begin position="1"/>
        <end position="17"/>
    </location>
</feature>
<proteinExistence type="predicted"/>
<keyword evidence="2" id="KW-1185">Reference proteome</keyword>
<organism evidence="3">
    <name type="scientific">Thrips palmi</name>
    <name type="common">Melon thrips</name>
    <dbReference type="NCBI Taxonomy" id="161013"/>
    <lineage>
        <taxon>Eukaryota</taxon>
        <taxon>Metazoa</taxon>
        <taxon>Ecdysozoa</taxon>
        <taxon>Arthropoda</taxon>
        <taxon>Hexapoda</taxon>
        <taxon>Insecta</taxon>
        <taxon>Pterygota</taxon>
        <taxon>Neoptera</taxon>
        <taxon>Paraneoptera</taxon>
        <taxon>Thysanoptera</taxon>
        <taxon>Terebrantia</taxon>
        <taxon>Thripoidea</taxon>
        <taxon>Thripidae</taxon>
        <taxon>Thrips</taxon>
    </lineage>
</organism>
<keyword evidence="1" id="KW-0732">Signal</keyword>
<reference evidence="3" key="1">
    <citation type="submission" date="2025-08" db="UniProtKB">
        <authorList>
            <consortium name="RefSeq"/>
        </authorList>
    </citation>
    <scope>IDENTIFICATION</scope>
    <source>
        <tissue evidence="3">Total insect</tissue>
    </source>
</reference>
<dbReference type="RefSeq" id="XP_034243913.1">
    <property type="nucleotide sequence ID" value="XM_034388022.1"/>
</dbReference>
<evidence type="ECO:0000313" key="3">
    <source>
        <dbReference type="RefSeq" id="XP_034243913.1"/>
    </source>
</evidence>
<evidence type="ECO:0000313" key="2">
    <source>
        <dbReference type="Proteomes" id="UP000515158"/>
    </source>
</evidence>
<protein>
    <submittedName>
        <fullName evidence="3">Uncharacterized protein LOC117646800</fullName>
    </submittedName>
</protein>